<dbReference type="Proteomes" id="UP001055811">
    <property type="component" value="Linkage Group LG08"/>
</dbReference>
<reference evidence="2" key="1">
    <citation type="journal article" date="2022" name="Mol. Ecol. Resour.">
        <title>The genomes of chicory, endive, great burdock and yacon provide insights into Asteraceae palaeo-polyploidization history and plant inulin production.</title>
        <authorList>
            <person name="Fan W."/>
            <person name="Wang S."/>
            <person name="Wang H."/>
            <person name="Wang A."/>
            <person name="Jiang F."/>
            <person name="Liu H."/>
            <person name="Zhao H."/>
            <person name="Xu D."/>
            <person name="Zhang Y."/>
        </authorList>
    </citation>
    <scope>NUCLEOTIDE SEQUENCE [LARGE SCALE GENOMIC DNA]</scope>
    <source>
        <strain evidence="2">cv. Punajuju</strain>
    </source>
</reference>
<protein>
    <submittedName>
        <fullName evidence="1">Uncharacterized protein</fullName>
    </submittedName>
</protein>
<sequence>MICLSRLKPAICFNLLIHASVSNLKQDEQTEIGSEGGDKEFVVGNGSEEIDKFMGKAINASIVLGVGTLAVTRLLAIDHEYWHGWTFYEILRYAPEHNWFAYEEALKENPVLAKMVISGVVYSLGDWIAQRHVPKGSYTTCKHHRQQLDFEWLRITKGLRLTNKTLHGQTSFTSHSSLCIIAKHKENEDTLLTHGHF</sequence>
<proteinExistence type="predicted"/>
<organism evidence="1 2">
    <name type="scientific">Cichorium intybus</name>
    <name type="common">Chicory</name>
    <dbReference type="NCBI Taxonomy" id="13427"/>
    <lineage>
        <taxon>Eukaryota</taxon>
        <taxon>Viridiplantae</taxon>
        <taxon>Streptophyta</taxon>
        <taxon>Embryophyta</taxon>
        <taxon>Tracheophyta</taxon>
        <taxon>Spermatophyta</taxon>
        <taxon>Magnoliopsida</taxon>
        <taxon>eudicotyledons</taxon>
        <taxon>Gunneridae</taxon>
        <taxon>Pentapetalae</taxon>
        <taxon>asterids</taxon>
        <taxon>campanulids</taxon>
        <taxon>Asterales</taxon>
        <taxon>Asteraceae</taxon>
        <taxon>Cichorioideae</taxon>
        <taxon>Cichorieae</taxon>
        <taxon>Cichoriinae</taxon>
        <taxon>Cichorium</taxon>
    </lineage>
</organism>
<gene>
    <name evidence="1" type="ORF">L2E82_43651</name>
</gene>
<name>A0ACB8ZNU4_CICIN</name>
<keyword evidence="2" id="KW-1185">Reference proteome</keyword>
<accession>A0ACB8ZNU4</accession>
<evidence type="ECO:0000313" key="2">
    <source>
        <dbReference type="Proteomes" id="UP001055811"/>
    </source>
</evidence>
<reference evidence="1 2" key="2">
    <citation type="journal article" date="2022" name="Mol. Ecol. Resour.">
        <title>The genomes of chicory, endive, great burdock and yacon provide insights into Asteraceae paleo-polyploidization history and plant inulin production.</title>
        <authorList>
            <person name="Fan W."/>
            <person name="Wang S."/>
            <person name="Wang H."/>
            <person name="Wang A."/>
            <person name="Jiang F."/>
            <person name="Liu H."/>
            <person name="Zhao H."/>
            <person name="Xu D."/>
            <person name="Zhang Y."/>
        </authorList>
    </citation>
    <scope>NUCLEOTIDE SEQUENCE [LARGE SCALE GENOMIC DNA]</scope>
    <source>
        <strain evidence="2">cv. Punajuju</strain>
        <tissue evidence="1">Leaves</tissue>
    </source>
</reference>
<dbReference type="EMBL" id="CM042016">
    <property type="protein sequence ID" value="KAI3699381.1"/>
    <property type="molecule type" value="Genomic_DNA"/>
</dbReference>
<evidence type="ECO:0000313" key="1">
    <source>
        <dbReference type="EMBL" id="KAI3699381.1"/>
    </source>
</evidence>
<comment type="caution">
    <text evidence="1">The sequence shown here is derived from an EMBL/GenBank/DDBJ whole genome shotgun (WGS) entry which is preliminary data.</text>
</comment>